<keyword evidence="4 6" id="KW-0472">Membrane</keyword>
<feature type="transmembrane region" description="Helical" evidence="6">
    <location>
        <begin position="177"/>
        <end position="195"/>
    </location>
</feature>
<dbReference type="InterPro" id="IPR052337">
    <property type="entry name" value="SAT4-like"/>
</dbReference>
<protein>
    <recommendedName>
        <fullName evidence="7">Rhodopsin domain-containing protein</fullName>
    </recommendedName>
</protein>
<dbReference type="PANTHER" id="PTHR33048">
    <property type="entry name" value="PTH11-LIKE INTEGRAL MEMBRANE PROTEIN (AFU_ORTHOLOGUE AFUA_5G11245)"/>
    <property type="match status" value="1"/>
</dbReference>
<name>A0AAN9U5E0_9PEZI</name>
<evidence type="ECO:0000256" key="3">
    <source>
        <dbReference type="ARBA" id="ARBA00022989"/>
    </source>
</evidence>
<accession>A0AAN9U5E0</accession>
<dbReference type="EMBL" id="JAJSPL020000022">
    <property type="protein sequence ID" value="KAK7739671.1"/>
    <property type="molecule type" value="Genomic_DNA"/>
</dbReference>
<evidence type="ECO:0000256" key="4">
    <source>
        <dbReference type="ARBA" id="ARBA00023136"/>
    </source>
</evidence>
<dbReference type="PANTHER" id="PTHR33048:SF160">
    <property type="entry name" value="SAT4 FAMILY MEMBRANE PROTEIN"/>
    <property type="match status" value="1"/>
</dbReference>
<organism evidence="8 9">
    <name type="scientific">Cytospora paraplurivora</name>
    <dbReference type="NCBI Taxonomy" id="2898453"/>
    <lineage>
        <taxon>Eukaryota</taxon>
        <taxon>Fungi</taxon>
        <taxon>Dikarya</taxon>
        <taxon>Ascomycota</taxon>
        <taxon>Pezizomycotina</taxon>
        <taxon>Sordariomycetes</taxon>
        <taxon>Sordariomycetidae</taxon>
        <taxon>Diaporthales</taxon>
        <taxon>Cytosporaceae</taxon>
        <taxon>Cytospora</taxon>
    </lineage>
</organism>
<comment type="subcellular location">
    <subcellularLocation>
        <location evidence="1">Membrane</location>
        <topology evidence="1">Multi-pass membrane protein</topology>
    </subcellularLocation>
</comment>
<proteinExistence type="inferred from homology"/>
<comment type="similarity">
    <text evidence="5">Belongs to the SAT4 family.</text>
</comment>
<evidence type="ECO:0000256" key="6">
    <source>
        <dbReference type="SAM" id="Phobius"/>
    </source>
</evidence>
<reference evidence="8 9" key="1">
    <citation type="journal article" date="2023" name="PLoS ONE">
        <title>Cytospora paraplurivora sp. nov. isolated from orchards with fruit tree decline syndrome in Ontario, Canada.</title>
        <authorList>
            <person name="Ilyukhin E."/>
            <person name="Nguyen H.D.T."/>
            <person name="Castle A.J."/>
            <person name="Ellouze W."/>
        </authorList>
    </citation>
    <scope>NUCLEOTIDE SEQUENCE [LARGE SCALE GENOMIC DNA]</scope>
    <source>
        <strain evidence="8 9">FDS-564</strain>
    </source>
</reference>
<evidence type="ECO:0000256" key="2">
    <source>
        <dbReference type="ARBA" id="ARBA00022692"/>
    </source>
</evidence>
<dbReference type="Proteomes" id="UP001320245">
    <property type="component" value="Unassembled WGS sequence"/>
</dbReference>
<dbReference type="Pfam" id="PF20684">
    <property type="entry name" value="Fung_rhodopsin"/>
    <property type="match status" value="1"/>
</dbReference>
<evidence type="ECO:0000256" key="5">
    <source>
        <dbReference type="ARBA" id="ARBA00038359"/>
    </source>
</evidence>
<keyword evidence="9" id="KW-1185">Reference proteome</keyword>
<feature type="domain" description="Rhodopsin" evidence="7">
    <location>
        <begin position="36"/>
        <end position="261"/>
    </location>
</feature>
<sequence>MAFHVFDTAEYRAAFFVCILSAPLCIVATALRFAHARTTKVGREDWFALAALVAYLIYVVMLMWIVITMNGKSVFEAGTLPHDTVLAIYKVGYVMNEMFPINQTAAKLSLLALYYRLFSVNRTFVYWVYGIAGTHICWFLAMFFIRWFMCTPVARVWDPSMPGHCINSNELMAVGEAFNSVLDFVMIGLAVWMVQSLQVSTKNRWKLNFLFAMGGITGIIGFIKIGEAYGDIGTNILDAVWIVVQMAVSIICCCAPIYRSIVPDSPLLKRLWSKTVRSLIGRRSSNKEESSCGASPPHLPPIRTFGQGSGRGNRCHDDLSNKTWTVEDWVLLDGNTSTGAVHVGVGTTREQDVPGHPGCAVRTVQIQQTVEAV</sequence>
<keyword evidence="3 6" id="KW-1133">Transmembrane helix</keyword>
<feature type="transmembrane region" description="Helical" evidence="6">
    <location>
        <begin position="13"/>
        <end position="34"/>
    </location>
</feature>
<evidence type="ECO:0000313" key="8">
    <source>
        <dbReference type="EMBL" id="KAK7739671.1"/>
    </source>
</evidence>
<comment type="caution">
    <text evidence="8">The sequence shown here is derived from an EMBL/GenBank/DDBJ whole genome shotgun (WGS) entry which is preliminary data.</text>
</comment>
<dbReference type="AlphaFoldDB" id="A0AAN9U5E0"/>
<feature type="transmembrane region" description="Helical" evidence="6">
    <location>
        <begin position="239"/>
        <end position="261"/>
    </location>
</feature>
<evidence type="ECO:0000313" key="9">
    <source>
        <dbReference type="Proteomes" id="UP001320245"/>
    </source>
</evidence>
<feature type="transmembrane region" description="Helical" evidence="6">
    <location>
        <begin position="124"/>
        <end position="149"/>
    </location>
</feature>
<keyword evidence="2 6" id="KW-0812">Transmembrane</keyword>
<dbReference type="GO" id="GO:0016020">
    <property type="term" value="C:membrane"/>
    <property type="evidence" value="ECO:0007669"/>
    <property type="project" value="UniProtKB-SubCell"/>
</dbReference>
<gene>
    <name evidence="8" type="ORF">SLS53_005638</name>
</gene>
<evidence type="ECO:0000259" key="7">
    <source>
        <dbReference type="Pfam" id="PF20684"/>
    </source>
</evidence>
<evidence type="ECO:0000256" key="1">
    <source>
        <dbReference type="ARBA" id="ARBA00004141"/>
    </source>
</evidence>
<feature type="transmembrane region" description="Helical" evidence="6">
    <location>
        <begin position="207"/>
        <end position="227"/>
    </location>
</feature>
<dbReference type="InterPro" id="IPR049326">
    <property type="entry name" value="Rhodopsin_dom_fungi"/>
</dbReference>
<feature type="transmembrane region" description="Helical" evidence="6">
    <location>
        <begin position="46"/>
        <end position="67"/>
    </location>
</feature>